<organism evidence="8 9">
    <name type="scientific">Acaromyces ingoldii</name>
    <dbReference type="NCBI Taxonomy" id="215250"/>
    <lineage>
        <taxon>Eukaryota</taxon>
        <taxon>Fungi</taxon>
        <taxon>Dikarya</taxon>
        <taxon>Basidiomycota</taxon>
        <taxon>Ustilaginomycotina</taxon>
        <taxon>Exobasidiomycetes</taxon>
        <taxon>Exobasidiales</taxon>
        <taxon>Cryptobasidiaceae</taxon>
        <taxon>Acaromyces</taxon>
    </lineage>
</organism>
<dbReference type="SUPFAM" id="SSF50978">
    <property type="entry name" value="WD40 repeat-like"/>
    <property type="match status" value="1"/>
</dbReference>
<dbReference type="InterPro" id="IPR019775">
    <property type="entry name" value="WD40_repeat_CS"/>
</dbReference>
<comment type="subcellular location">
    <subcellularLocation>
        <location evidence="5">Nucleus</location>
    </subcellularLocation>
</comment>
<dbReference type="InParanoid" id="A0A316YJ28"/>
<dbReference type="Pfam" id="PF00400">
    <property type="entry name" value="WD40"/>
    <property type="match status" value="3"/>
</dbReference>
<dbReference type="EMBL" id="KZ819637">
    <property type="protein sequence ID" value="PWN89540.1"/>
    <property type="molecule type" value="Genomic_DNA"/>
</dbReference>
<accession>A0A316YJ28</accession>
<dbReference type="InterPro" id="IPR045227">
    <property type="entry name" value="WDR18/Ipi3/RID3"/>
</dbReference>
<feature type="repeat" description="WD" evidence="4">
    <location>
        <begin position="115"/>
        <end position="146"/>
    </location>
</feature>
<dbReference type="PROSITE" id="PS00678">
    <property type="entry name" value="WD_REPEATS_1"/>
    <property type="match status" value="1"/>
</dbReference>
<keyword evidence="3" id="KW-0677">Repeat</keyword>
<evidence type="ECO:0000256" key="2">
    <source>
        <dbReference type="ARBA" id="ARBA00022574"/>
    </source>
</evidence>
<dbReference type="Proteomes" id="UP000245768">
    <property type="component" value="Unassembled WGS sequence"/>
</dbReference>
<sequence length="539" mass="55639">MASTSMAKLGRELIAYTLSPPAEASASSSAPSYASIVTLSHPTPSAPVASLRGVTPFPSSLSLISSPLRPSCLTVHSDAKKGQIYVHEPRVSGPSTTTTTTLSHHLHPPEPTPCIAVSPTGAYLAAGSTSGKLYLWELASGSLVCALDAHFRQVTCLSFTLDGLGLVSASTDARILVYSLAALVSSASSEAGKAPYAVFADHTQSITALSCSSYSAAAAAESFPSSTRILSASEDGCVKLWDVRSRRLVRTWTFSGSGGRPVTHLAVESGARAFFVVLGDAGQDDVMDEDDDDDKGGEDAMGARGDAVKRVDMYAPSGQGGGESSDQTVVKGAALYRTGDKSTRITSLALSTSSTHLLIGTSRSALVVLDVASQNIIRSLSLLPQGAGAGASKASSSQLSVSSLVPFVAFESPSSPMLSGWDVCSRLARQETSHEDDVVPMRLAQIDVTSLAAQLCPPSLAADPSSTMMTTTMGDTAAGASVAATERSSAGSEVEKLQRENEELKRLVKRAHAANEAMWTKVVQGAVKGVTATSSSSSS</sequence>
<comment type="similarity">
    <text evidence="1 5">Belongs to the WD repeat IPI3/WDR18 family.</text>
</comment>
<name>A0A316YJ28_9BASI</name>
<keyword evidence="5" id="KW-0698">rRNA processing</keyword>
<evidence type="ECO:0000313" key="9">
    <source>
        <dbReference type="Proteomes" id="UP000245768"/>
    </source>
</evidence>
<dbReference type="GO" id="GO:0006364">
    <property type="term" value="P:rRNA processing"/>
    <property type="evidence" value="ECO:0007669"/>
    <property type="project" value="UniProtKB-UniRule"/>
</dbReference>
<evidence type="ECO:0000313" key="8">
    <source>
        <dbReference type="EMBL" id="PWN89540.1"/>
    </source>
</evidence>
<keyword evidence="2 4" id="KW-0853">WD repeat</keyword>
<feature type="compositionally biased region" description="Acidic residues" evidence="7">
    <location>
        <begin position="284"/>
        <end position="296"/>
    </location>
</feature>
<dbReference type="STRING" id="215250.A0A316YJ28"/>
<feature type="repeat" description="WD" evidence="4">
    <location>
        <begin position="147"/>
        <end position="180"/>
    </location>
</feature>
<keyword evidence="9" id="KW-1185">Reference proteome</keyword>
<proteinExistence type="inferred from homology"/>
<feature type="region of interest" description="Disordered" evidence="7">
    <location>
        <begin position="89"/>
        <end position="109"/>
    </location>
</feature>
<keyword evidence="6" id="KW-0175">Coiled coil</keyword>
<dbReference type="Gene3D" id="2.130.10.10">
    <property type="entry name" value="YVTN repeat-like/Quinoprotein amine dehydrogenase"/>
    <property type="match status" value="1"/>
</dbReference>
<evidence type="ECO:0000256" key="1">
    <source>
        <dbReference type="ARBA" id="ARBA00010143"/>
    </source>
</evidence>
<dbReference type="InterPro" id="IPR036322">
    <property type="entry name" value="WD40_repeat_dom_sf"/>
</dbReference>
<evidence type="ECO:0000256" key="6">
    <source>
        <dbReference type="SAM" id="Coils"/>
    </source>
</evidence>
<dbReference type="GO" id="GO:0005656">
    <property type="term" value="C:nuclear pre-replicative complex"/>
    <property type="evidence" value="ECO:0007669"/>
    <property type="project" value="TreeGrafter"/>
</dbReference>
<evidence type="ECO:0000256" key="7">
    <source>
        <dbReference type="SAM" id="MobiDB-lite"/>
    </source>
</evidence>
<dbReference type="PANTHER" id="PTHR18763:SF0">
    <property type="entry name" value="WD REPEAT-CONTAINING PROTEIN 18"/>
    <property type="match status" value="1"/>
</dbReference>
<dbReference type="GO" id="GO:0120330">
    <property type="term" value="C:rixosome complex"/>
    <property type="evidence" value="ECO:0007669"/>
    <property type="project" value="UniProtKB-UniRule"/>
</dbReference>
<feature type="compositionally biased region" description="Low complexity" evidence="7">
    <location>
        <begin position="94"/>
        <end position="103"/>
    </location>
</feature>
<evidence type="ECO:0000256" key="3">
    <source>
        <dbReference type="ARBA" id="ARBA00022737"/>
    </source>
</evidence>
<dbReference type="SMART" id="SM00320">
    <property type="entry name" value="WD40"/>
    <property type="match status" value="3"/>
</dbReference>
<reference evidence="8 9" key="1">
    <citation type="journal article" date="2018" name="Mol. Biol. Evol.">
        <title>Broad Genomic Sampling Reveals a Smut Pathogenic Ancestry of the Fungal Clade Ustilaginomycotina.</title>
        <authorList>
            <person name="Kijpornyongpan T."/>
            <person name="Mondo S.J."/>
            <person name="Barry K."/>
            <person name="Sandor L."/>
            <person name="Lee J."/>
            <person name="Lipzen A."/>
            <person name="Pangilinan J."/>
            <person name="LaButti K."/>
            <person name="Hainaut M."/>
            <person name="Henrissat B."/>
            <person name="Grigoriev I.V."/>
            <person name="Spatafora J.W."/>
            <person name="Aime M.C."/>
        </authorList>
    </citation>
    <scope>NUCLEOTIDE SEQUENCE [LARGE SCALE GENOMIC DNA]</scope>
    <source>
        <strain evidence="8 9">MCA 4198</strain>
    </source>
</reference>
<protein>
    <recommendedName>
        <fullName evidence="5">Pre-rRNA-processing protein IPI3</fullName>
    </recommendedName>
</protein>
<dbReference type="InterPro" id="IPR001680">
    <property type="entry name" value="WD40_rpt"/>
</dbReference>
<comment type="function">
    <text evidence="5">Component of the RIX1 complex required for processing of ITS2 sequences from 35S pre-rRNA.</text>
</comment>
<feature type="repeat" description="WD" evidence="4">
    <location>
        <begin position="224"/>
        <end position="251"/>
    </location>
</feature>
<dbReference type="FunCoup" id="A0A316YJ28">
    <property type="interactions" value="296"/>
</dbReference>
<feature type="coiled-coil region" evidence="6">
    <location>
        <begin position="487"/>
        <end position="517"/>
    </location>
</feature>
<dbReference type="PROSITE" id="PS50082">
    <property type="entry name" value="WD_REPEATS_2"/>
    <property type="match status" value="3"/>
</dbReference>
<feature type="region of interest" description="Disordered" evidence="7">
    <location>
        <begin position="284"/>
        <end position="327"/>
    </location>
</feature>
<dbReference type="PANTHER" id="PTHR18763">
    <property type="entry name" value="WD-REPEAT PROTEIN 18"/>
    <property type="match status" value="1"/>
</dbReference>
<dbReference type="OrthoDB" id="756370at2759"/>
<dbReference type="RefSeq" id="XP_025376738.1">
    <property type="nucleotide sequence ID" value="XM_025518078.1"/>
</dbReference>
<dbReference type="InterPro" id="IPR015943">
    <property type="entry name" value="WD40/YVTN_repeat-like_dom_sf"/>
</dbReference>
<keyword evidence="5" id="KW-0539">Nucleus</keyword>
<comment type="subunit">
    <text evidence="5">Component of the RIX1 complex, composed of IPI1, RIX1/IPI2 and IPI3 in a 1:2:2 stoichiometry. The complex interacts (via RIX1) with MDN1 (via its hexameric AAA ATPase ring) and the pre-60S ribosome particles.</text>
</comment>
<dbReference type="GO" id="GO:0006261">
    <property type="term" value="P:DNA-templated DNA replication"/>
    <property type="evidence" value="ECO:0007669"/>
    <property type="project" value="TreeGrafter"/>
</dbReference>
<dbReference type="GeneID" id="37039994"/>
<gene>
    <name evidence="8" type="ORF">FA10DRAFT_147327</name>
</gene>
<evidence type="ECO:0000256" key="4">
    <source>
        <dbReference type="PROSITE-ProRule" id="PRU00221"/>
    </source>
</evidence>
<evidence type="ECO:0000256" key="5">
    <source>
        <dbReference type="RuleBase" id="RU369067"/>
    </source>
</evidence>
<dbReference type="AlphaFoldDB" id="A0A316YJ28"/>